<comment type="caution">
    <text evidence="1">The sequence shown here is derived from an EMBL/GenBank/DDBJ whole genome shotgun (WGS) entry which is preliminary data.</text>
</comment>
<evidence type="ECO:0000313" key="2">
    <source>
        <dbReference type="Proteomes" id="UP000299102"/>
    </source>
</evidence>
<dbReference type="OrthoDB" id="411823at2759"/>
<keyword evidence="2" id="KW-1185">Reference proteome</keyword>
<sequence length="130" mass="14758">MCSLEIMTCLKAYRLQAPLVEEGRFDLSEIVAEAALTKKTTADYDRFLPSYAKKVEQAYKVLRQADMTSKIAQTLKEHGGFARYMSRFKLKDSRCRACDPAKIQNVLHVLGYANTNAICSFGSVRHCKQR</sequence>
<evidence type="ECO:0000313" key="1">
    <source>
        <dbReference type="EMBL" id="GBP87911.1"/>
    </source>
</evidence>
<accession>A0A4C1ZGF7</accession>
<dbReference type="EMBL" id="BGZK01001894">
    <property type="protein sequence ID" value="GBP87911.1"/>
    <property type="molecule type" value="Genomic_DNA"/>
</dbReference>
<dbReference type="Proteomes" id="UP000299102">
    <property type="component" value="Unassembled WGS sequence"/>
</dbReference>
<protein>
    <submittedName>
        <fullName evidence="1">Uncharacterized protein</fullName>
    </submittedName>
</protein>
<dbReference type="AlphaFoldDB" id="A0A4C1ZGF7"/>
<reference evidence="1 2" key="1">
    <citation type="journal article" date="2019" name="Commun. Biol.">
        <title>The bagworm genome reveals a unique fibroin gene that provides high tensile strength.</title>
        <authorList>
            <person name="Kono N."/>
            <person name="Nakamura H."/>
            <person name="Ohtoshi R."/>
            <person name="Tomita M."/>
            <person name="Numata K."/>
            <person name="Arakawa K."/>
        </authorList>
    </citation>
    <scope>NUCLEOTIDE SEQUENCE [LARGE SCALE GENOMIC DNA]</scope>
</reference>
<proteinExistence type="predicted"/>
<organism evidence="1 2">
    <name type="scientific">Eumeta variegata</name>
    <name type="common">Bagworm moth</name>
    <name type="synonym">Eumeta japonica</name>
    <dbReference type="NCBI Taxonomy" id="151549"/>
    <lineage>
        <taxon>Eukaryota</taxon>
        <taxon>Metazoa</taxon>
        <taxon>Ecdysozoa</taxon>
        <taxon>Arthropoda</taxon>
        <taxon>Hexapoda</taxon>
        <taxon>Insecta</taxon>
        <taxon>Pterygota</taxon>
        <taxon>Neoptera</taxon>
        <taxon>Endopterygota</taxon>
        <taxon>Lepidoptera</taxon>
        <taxon>Glossata</taxon>
        <taxon>Ditrysia</taxon>
        <taxon>Tineoidea</taxon>
        <taxon>Psychidae</taxon>
        <taxon>Oiketicinae</taxon>
        <taxon>Eumeta</taxon>
    </lineage>
</organism>
<gene>
    <name evidence="1" type="ORF">EVAR_100206_1</name>
</gene>
<name>A0A4C1ZGF7_EUMVA</name>